<comment type="subcellular location">
    <subcellularLocation>
        <location evidence="1">Membrane</location>
    </subcellularLocation>
</comment>
<feature type="compositionally biased region" description="Basic and acidic residues" evidence="12">
    <location>
        <begin position="363"/>
        <end position="380"/>
    </location>
</feature>
<dbReference type="GO" id="GO:0022857">
    <property type="term" value="F:transmembrane transporter activity"/>
    <property type="evidence" value="ECO:0007669"/>
    <property type="project" value="InterPro"/>
</dbReference>
<name>A0A9P9XVB7_9HYPO</name>
<evidence type="ECO:0000256" key="4">
    <source>
        <dbReference type="ARBA" id="ARBA00022692"/>
    </source>
</evidence>
<dbReference type="InterPro" id="IPR005828">
    <property type="entry name" value="MFS_sugar_transport-like"/>
</dbReference>
<evidence type="ECO:0000256" key="12">
    <source>
        <dbReference type="SAM" id="MobiDB-lite"/>
    </source>
</evidence>
<keyword evidence="10 13" id="KW-1133">Transmembrane helix</keyword>
<dbReference type="PANTHER" id="PTHR22770">
    <property type="entry name" value="UBIQUITIN CONJUGATING ENZYME 7 INTERACTING PROTEIN-RELATED"/>
    <property type="match status" value="1"/>
</dbReference>
<evidence type="ECO:0000256" key="2">
    <source>
        <dbReference type="ARBA" id="ARBA00004906"/>
    </source>
</evidence>
<evidence type="ECO:0000256" key="5">
    <source>
        <dbReference type="ARBA" id="ARBA00022723"/>
    </source>
</evidence>
<evidence type="ECO:0000256" key="8">
    <source>
        <dbReference type="ARBA" id="ARBA00022786"/>
    </source>
</evidence>
<feature type="transmembrane region" description="Helical" evidence="13">
    <location>
        <begin position="236"/>
        <end position="258"/>
    </location>
</feature>
<evidence type="ECO:0000256" key="6">
    <source>
        <dbReference type="ARBA" id="ARBA00022737"/>
    </source>
</evidence>
<gene>
    <name evidence="15" type="ORF">J7T54_000393</name>
</gene>
<evidence type="ECO:0000256" key="11">
    <source>
        <dbReference type="ARBA" id="ARBA00023136"/>
    </source>
</evidence>
<feature type="region of interest" description="Disordered" evidence="12">
    <location>
        <begin position="303"/>
        <end position="333"/>
    </location>
</feature>
<reference evidence="15" key="1">
    <citation type="journal article" date="2021" name="J Fungi (Basel)">
        <title>Genomic and Metabolomic Analyses of the Marine Fungus Emericellopsis cladophorae: Insights into Saltwater Adaptability Mechanisms and Its Biosynthetic Potential.</title>
        <authorList>
            <person name="Goncalves M.F.M."/>
            <person name="Hilario S."/>
            <person name="Van de Peer Y."/>
            <person name="Esteves A.C."/>
            <person name="Alves A."/>
        </authorList>
    </citation>
    <scope>NUCLEOTIDE SEQUENCE</scope>
    <source>
        <strain evidence="15">MUM 19.33</strain>
    </source>
</reference>
<feature type="region of interest" description="Disordered" evidence="12">
    <location>
        <begin position="363"/>
        <end position="404"/>
    </location>
</feature>
<keyword evidence="5" id="KW-0479">Metal-binding</keyword>
<keyword evidence="15" id="KW-0813">Transport</keyword>
<keyword evidence="4 13" id="KW-0812">Transmembrane</keyword>
<dbReference type="InterPro" id="IPR047546">
    <property type="entry name" value="Rcat_RBR_RNF216"/>
</dbReference>
<evidence type="ECO:0000256" key="3">
    <source>
        <dbReference type="ARBA" id="ARBA00022679"/>
    </source>
</evidence>
<dbReference type="GO" id="GO:0016020">
    <property type="term" value="C:membrane"/>
    <property type="evidence" value="ECO:0007669"/>
    <property type="project" value="UniProtKB-SubCell"/>
</dbReference>
<dbReference type="InterPro" id="IPR047545">
    <property type="entry name" value="BRcat_RBR_RNF216"/>
</dbReference>
<keyword evidence="9" id="KW-0862">Zinc</keyword>
<comment type="caution">
    <text evidence="15">The sequence shown here is derived from an EMBL/GenBank/DDBJ whole genome shotgun (WGS) entry which is preliminary data.</text>
</comment>
<feature type="domain" description="RING-type" evidence="14">
    <location>
        <begin position="563"/>
        <end position="750"/>
    </location>
</feature>
<dbReference type="SUPFAM" id="SSF57850">
    <property type="entry name" value="RING/U-box"/>
    <property type="match status" value="1"/>
</dbReference>
<keyword evidence="7" id="KW-0863">Zinc-finger</keyword>
<dbReference type="PANTHER" id="PTHR22770:SF47">
    <property type="entry name" value="E3 UBIQUITIN-PROTEIN LIGASE RNF216"/>
    <property type="match status" value="1"/>
</dbReference>
<protein>
    <submittedName>
        <fullName evidence="15">Sugar transport STP1</fullName>
    </submittedName>
</protein>
<dbReference type="Pfam" id="PF00083">
    <property type="entry name" value="Sugar_tr"/>
    <property type="match status" value="1"/>
</dbReference>
<keyword evidence="11 13" id="KW-0472">Membrane</keyword>
<evidence type="ECO:0000256" key="10">
    <source>
        <dbReference type="ARBA" id="ARBA00022989"/>
    </source>
</evidence>
<sequence length="996" mass="111343">MSVVAATALVFKGYNRGVLGNVSSTPVSIKMTKISADGVVTNSTEQGWVGDRIVRTRGVLSGTAFGLQSGAVVAGNVNRNMFIGARVIAGLRIGFINAIVPPGSVSYHRPTADAPASQSSSWPKYLGAVIAYWINFGMPSTNDEIRWRFRLGNDLINIFLAGRYSENLNLGRRAGMGFLLPWIQQWTGILAIAGWSTTLFQVAGFSSYNYIKSLLVSFVTWIYGTEIWPRKIRPKVYSFTIFGWPAGCCMTQFVIPIILNRLGWGTFAFFGAMNAVALPIVYLFYPDMSPGCLRSTQPLGNPLTPLHALPKSQSEQRAMPAESSAHGRPAEDARDMDPFYLEHLVPRFGHDAGAMANFKRRHREAELAHGKKKRPEDKQTRKIKRKRADSSPEPSQSEDDGDGEQVEALVRKHVSSKRRAFPSTAAQTQRIVDLIRTDFPMVPAHYVGELATEHDYSLFSAYLDLDHMVSTWHEHPLKSWNLQFAPQDVPRPDPDLPINEATLEVYTLPLDDAIAALLRGINEARTICLLRRLYKARSATPTQDTQPAIDTGIEDDMQLKDGETFQCECCFDEFAIASMVHCNGEVVHCQGGFDESQRRLFLDENLTKVLGRIEWSASLLAAGIADLATCPFCDYAAEYPPVDEATVFQCEAPNCRKRSCRICNKDDHQPERCEAEYTNADLAARRKIEEARTQALIRKCNKCRTPFIKDTGCNRMHCTKCGNQQCYLCSASLRDYSHFGHGSSQCILWDENVQGRHDAAVEAAEIKACARVLAETKGSISEDKLKINMAKAVQDDDERRRIRTQRLFVHDPFLIGSSGNSINKIKHQHQHRRRPKWTWATNLRGGSSNNTFRGDSNSRCKRSFCGISSLFLRSGNCNSSKIETGTDNNDRNCNSSKLGLFSCLPLLSGFNQSRKETRNAAHWRNSKDTGLQARRSSQIPDSHKDLTDKRPRRKMPASEIICTVWRVRLRDALGGHEGSLLGASGNWRLGNLMKRM</sequence>
<dbReference type="GO" id="GO:0008270">
    <property type="term" value="F:zinc ion binding"/>
    <property type="evidence" value="ECO:0007669"/>
    <property type="project" value="UniProtKB-KW"/>
</dbReference>
<dbReference type="InterPro" id="IPR051628">
    <property type="entry name" value="LUBAC_E3_Ligases"/>
</dbReference>
<dbReference type="InterPro" id="IPR036259">
    <property type="entry name" value="MFS_trans_sf"/>
</dbReference>
<keyword evidence="3" id="KW-0808">Transferase</keyword>
<dbReference type="AlphaFoldDB" id="A0A9P9XVB7"/>
<evidence type="ECO:0000313" key="16">
    <source>
        <dbReference type="Proteomes" id="UP001055219"/>
    </source>
</evidence>
<organism evidence="15 16">
    <name type="scientific">Emericellopsis cladophorae</name>
    <dbReference type="NCBI Taxonomy" id="2686198"/>
    <lineage>
        <taxon>Eukaryota</taxon>
        <taxon>Fungi</taxon>
        <taxon>Dikarya</taxon>
        <taxon>Ascomycota</taxon>
        <taxon>Pezizomycotina</taxon>
        <taxon>Sordariomycetes</taxon>
        <taxon>Hypocreomycetidae</taxon>
        <taxon>Hypocreales</taxon>
        <taxon>Bionectriaceae</taxon>
        <taxon>Emericellopsis</taxon>
    </lineage>
</organism>
<feature type="transmembrane region" description="Helical" evidence="13">
    <location>
        <begin position="264"/>
        <end position="285"/>
    </location>
</feature>
<keyword evidence="6" id="KW-0677">Repeat</keyword>
<dbReference type="SUPFAM" id="SSF103473">
    <property type="entry name" value="MFS general substrate transporter"/>
    <property type="match status" value="1"/>
</dbReference>
<dbReference type="RefSeq" id="XP_051359353.1">
    <property type="nucleotide sequence ID" value="XM_051509704.1"/>
</dbReference>
<evidence type="ECO:0000256" key="7">
    <source>
        <dbReference type="ARBA" id="ARBA00022771"/>
    </source>
</evidence>
<keyword evidence="8" id="KW-0833">Ubl conjugation pathway</keyword>
<evidence type="ECO:0000256" key="1">
    <source>
        <dbReference type="ARBA" id="ARBA00004370"/>
    </source>
</evidence>
<keyword evidence="15" id="KW-0762">Sugar transport</keyword>
<accession>A0A9P9XVB7</accession>
<reference evidence="15" key="2">
    <citation type="submission" date="2022-07" db="EMBL/GenBank/DDBJ databases">
        <authorList>
            <person name="Goncalves M.F.M."/>
            <person name="Hilario S."/>
            <person name="Van De Peer Y."/>
            <person name="Esteves A.C."/>
            <person name="Alves A."/>
        </authorList>
    </citation>
    <scope>NUCLEOTIDE SEQUENCE</scope>
    <source>
        <strain evidence="15">MUM 19.33</strain>
    </source>
</reference>
<dbReference type="GO" id="GO:0016740">
    <property type="term" value="F:transferase activity"/>
    <property type="evidence" value="ECO:0007669"/>
    <property type="project" value="UniProtKB-KW"/>
</dbReference>
<keyword evidence="16" id="KW-1185">Reference proteome</keyword>
<evidence type="ECO:0000256" key="9">
    <source>
        <dbReference type="ARBA" id="ARBA00022833"/>
    </source>
</evidence>
<feature type="region of interest" description="Disordered" evidence="12">
    <location>
        <begin position="917"/>
        <end position="953"/>
    </location>
</feature>
<dbReference type="CDD" id="cd20339">
    <property type="entry name" value="BRcat_RBR_RNF216"/>
    <property type="match status" value="1"/>
</dbReference>
<dbReference type="Proteomes" id="UP001055219">
    <property type="component" value="Unassembled WGS sequence"/>
</dbReference>
<dbReference type="OrthoDB" id="10009520at2759"/>
<dbReference type="PROSITE" id="PS51873">
    <property type="entry name" value="TRIAD"/>
    <property type="match status" value="1"/>
</dbReference>
<dbReference type="Gene3D" id="1.20.1250.20">
    <property type="entry name" value="MFS general substrate transporter like domains"/>
    <property type="match status" value="2"/>
</dbReference>
<dbReference type="InterPro" id="IPR044066">
    <property type="entry name" value="TRIAD_supradom"/>
</dbReference>
<evidence type="ECO:0000313" key="15">
    <source>
        <dbReference type="EMBL" id="KAI6778497.1"/>
    </source>
</evidence>
<comment type="pathway">
    <text evidence="2">Protein modification; protein ubiquitination.</text>
</comment>
<dbReference type="EMBL" id="JAGIXG020000067">
    <property type="protein sequence ID" value="KAI6778497.1"/>
    <property type="molecule type" value="Genomic_DNA"/>
</dbReference>
<evidence type="ECO:0000259" key="14">
    <source>
        <dbReference type="PROSITE" id="PS51873"/>
    </source>
</evidence>
<proteinExistence type="predicted"/>
<dbReference type="GeneID" id="75826912"/>
<dbReference type="Pfam" id="PF26200">
    <property type="entry name" value="Rcat_RNF216"/>
    <property type="match status" value="1"/>
</dbReference>
<evidence type="ECO:0000256" key="13">
    <source>
        <dbReference type="SAM" id="Phobius"/>
    </source>
</evidence>
<dbReference type="CDD" id="cd20353">
    <property type="entry name" value="Rcat_RBR_RNF216"/>
    <property type="match status" value="1"/>
</dbReference>
<dbReference type="Gene3D" id="1.20.120.1750">
    <property type="match status" value="1"/>
</dbReference>